<protein>
    <recommendedName>
        <fullName evidence="1">DEP domain-containing protein</fullName>
    </recommendedName>
</protein>
<dbReference type="InterPro" id="IPR027244">
    <property type="entry name" value="IML1"/>
</dbReference>
<dbReference type="GO" id="GO:0010508">
    <property type="term" value="P:positive regulation of autophagy"/>
    <property type="evidence" value="ECO:0007669"/>
    <property type="project" value="TreeGrafter"/>
</dbReference>
<keyword evidence="3" id="KW-1185">Reference proteome</keyword>
<evidence type="ECO:0000259" key="1">
    <source>
        <dbReference type="PROSITE" id="PS50186"/>
    </source>
</evidence>
<dbReference type="InterPro" id="IPR036388">
    <property type="entry name" value="WH-like_DNA-bd_sf"/>
</dbReference>
<organism evidence="2 3">
    <name type="scientific">Sphaeroforma arctica JP610</name>
    <dbReference type="NCBI Taxonomy" id="667725"/>
    <lineage>
        <taxon>Eukaryota</taxon>
        <taxon>Ichthyosporea</taxon>
        <taxon>Ichthyophonida</taxon>
        <taxon>Sphaeroforma</taxon>
    </lineage>
</organism>
<dbReference type="PROSITE" id="PS50186">
    <property type="entry name" value="DEP"/>
    <property type="match status" value="1"/>
</dbReference>
<sequence length="348" mass="39668">MSSQLSIQFRVKPYVVTVNDDDDESGGSDIGTNSRKVLRELVSQRLAQGFQIVQKPKSKPTGTVAGGGSLNSKQNERVEEYMLSWGHRYHVLSYDPLDNNIEIKCYTKIRERSPEGFTYHYRLWPRAHQCFQDVEIPFTVDAQNTGESNWNIMDHMILGYVEKDHMSTMRHINFWRTRFCLLPVDRGRDLNSEAEALSKEALRVSNFQRFNKLVSSMGDVDMPDIRIVPFKTTASNIVEASGRHKLAIATDMTDICTAAQTPDSGLPIGTRRIHLRVHRRCFVGNVFVDWLMKQVASVLTREDAVKLAQALMDAKLVSSTTSGQTEFRNDYSFYRFKDSSPKDNVKVS</sequence>
<dbReference type="OrthoDB" id="39497at2759"/>
<dbReference type="GO" id="GO:1904262">
    <property type="term" value="P:negative regulation of TORC1 signaling"/>
    <property type="evidence" value="ECO:0007669"/>
    <property type="project" value="TreeGrafter"/>
</dbReference>
<reference evidence="2 3" key="1">
    <citation type="submission" date="2011-02" db="EMBL/GenBank/DDBJ databases">
        <title>The Genome Sequence of Sphaeroforma arctica JP610.</title>
        <authorList>
            <consortium name="The Broad Institute Genome Sequencing Platform"/>
            <person name="Russ C."/>
            <person name="Cuomo C."/>
            <person name="Young S.K."/>
            <person name="Zeng Q."/>
            <person name="Gargeya S."/>
            <person name="Alvarado L."/>
            <person name="Berlin A."/>
            <person name="Chapman S.B."/>
            <person name="Chen Z."/>
            <person name="Freedman E."/>
            <person name="Gellesch M."/>
            <person name="Goldberg J."/>
            <person name="Griggs A."/>
            <person name="Gujja S."/>
            <person name="Heilman E."/>
            <person name="Heiman D."/>
            <person name="Howarth C."/>
            <person name="Mehta T."/>
            <person name="Neiman D."/>
            <person name="Pearson M."/>
            <person name="Roberts A."/>
            <person name="Saif S."/>
            <person name="Shea T."/>
            <person name="Shenoy N."/>
            <person name="Sisk P."/>
            <person name="Stolte C."/>
            <person name="Sykes S."/>
            <person name="White J."/>
            <person name="Yandava C."/>
            <person name="Burger G."/>
            <person name="Gray M.W."/>
            <person name="Holland P.W.H."/>
            <person name="King N."/>
            <person name="Lang F.B.F."/>
            <person name="Roger A.J."/>
            <person name="Ruiz-Trillo I."/>
            <person name="Haas B."/>
            <person name="Nusbaum C."/>
            <person name="Birren B."/>
        </authorList>
    </citation>
    <scope>NUCLEOTIDE SEQUENCE [LARGE SCALE GENOMIC DNA]</scope>
    <source>
        <strain evidence="2 3">JP610</strain>
    </source>
</reference>
<evidence type="ECO:0000313" key="3">
    <source>
        <dbReference type="Proteomes" id="UP000054560"/>
    </source>
</evidence>
<evidence type="ECO:0000313" key="2">
    <source>
        <dbReference type="EMBL" id="KNC76927.1"/>
    </source>
</evidence>
<dbReference type="Gene3D" id="1.10.10.10">
    <property type="entry name" value="Winged helix-like DNA-binding domain superfamily/Winged helix DNA-binding domain"/>
    <property type="match status" value="1"/>
</dbReference>
<dbReference type="STRING" id="667725.A0A0L0FJG4"/>
<dbReference type="AlphaFoldDB" id="A0A0L0FJG4"/>
<feature type="domain" description="DEP" evidence="1">
    <location>
        <begin position="262"/>
        <end position="338"/>
    </location>
</feature>
<dbReference type="GeneID" id="25911103"/>
<dbReference type="eggNOG" id="KOG3572">
    <property type="taxonomic scope" value="Eukaryota"/>
</dbReference>
<dbReference type="Pfam" id="PF00610">
    <property type="entry name" value="DEP"/>
    <property type="match status" value="1"/>
</dbReference>
<dbReference type="GO" id="GO:1990130">
    <property type="term" value="C:GATOR1 complex"/>
    <property type="evidence" value="ECO:0007669"/>
    <property type="project" value="TreeGrafter"/>
</dbReference>
<dbReference type="Proteomes" id="UP000054560">
    <property type="component" value="Unassembled WGS sequence"/>
</dbReference>
<proteinExistence type="predicted"/>
<dbReference type="CDD" id="cd04371">
    <property type="entry name" value="DEP"/>
    <property type="match status" value="1"/>
</dbReference>
<dbReference type="SMART" id="SM00049">
    <property type="entry name" value="DEP"/>
    <property type="match status" value="1"/>
</dbReference>
<dbReference type="InterPro" id="IPR036390">
    <property type="entry name" value="WH_DNA-bd_sf"/>
</dbReference>
<dbReference type="PANTHER" id="PTHR13179:SF8">
    <property type="entry name" value="GATOR COMPLEX PROTEIN DEPDC5"/>
    <property type="match status" value="1"/>
</dbReference>
<accession>A0A0L0FJG4</accession>
<gene>
    <name evidence="2" type="ORF">SARC_10599</name>
</gene>
<feature type="non-terminal residue" evidence="2">
    <location>
        <position position="348"/>
    </location>
</feature>
<dbReference type="PANTHER" id="PTHR13179">
    <property type="entry name" value="DEP DOMAIN CONTAINING PROTEIN 5"/>
    <property type="match status" value="1"/>
</dbReference>
<dbReference type="GO" id="GO:0035556">
    <property type="term" value="P:intracellular signal transduction"/>
    <property type="evidence" value="ECO:0007669"/>
    <property type="project" value="InterPro"/>
</dbReference>
<dbReference type="InterPro" id="IPR000591">
    <property type="entry name" value="DEP_dom"/>
</dbReference>
<dbReference type="GO" id="GO:0005096">
    <property type="term" value="F:GTPase activator activity"/>
    <property type="evidence" value="ECO:0007669"/>
    <property type="project" value="InterPro"/>
</dbReference>
<dbReference type="SUPFAM" id="SSF46785">
    <property type="entry name" value="Winged helix' DNA-binding domain"/>
    <property type="match status" value="1"/>
</dbReference>
<name>A0A0L0FJG4_9EUKA</name>
<dbReference type="RefSeq" id="XP_014150829.1">
    <property type="nucleotide sequence ID" value="XM_014295354.1"/>
</dbReference>
<dbReference type="EMBL" id="KQ242912">
    <property type="protein sequence ID" value="KNC76927.1"/>
    <property type="molecule type" value="Genomic_DNA"/>
</dbReference>